<evidence type="ECO:0000259" key="2">
    <source>
        <dbReference type="Pfam" id="PF24750"/>
    </source>
</evidence>
<gene>
    <name evidence="4 5 6" type="primary">LOC110793029</name>
</gene>
<dbReference type="InterPro" id="IPR056592">
    <property type="entry name" value="Beta-prop_At3g26010-like"/>
</dbReference>
<dbReference type="Proteomes" id="UP000813463">
    <property type="component" value="Chromosome 6"/>
</dbReference>
<keyword evidence="3" id="KW-1185">Reference proteome</keyword>
<dbReference type="InterPro" id="IPR001810">
    <property type="entry name" value="F-box_dom"/>
</dbReference>
<dbReference type="SUPFAM" id="SSF81383">
    <property type="entry name" value="F-box domain"/>
    <property type="match status" value="1"/>
</dbReference>
<feature type="domain" description="F-box" evidence="1">
    <location>
        <begin position="3"/>
        <end position="41"/>
    </location>
</feature>
<evidence type="ECO:0000313" key="6">
    <source>
        <dbReference type="RefSeq" id="XP_056687127.1"/>
    </source>
</evidence>
<dbReference type="Pfam" id="PF24750">
    <property type="entry name" value="b-prop_At3g26010-like"/>
    <property type="match status" value="1"/>
</dbReference>
<dbReference type="KEGG" id="soe:110793029"/>
<feature type="domain" description="F-box protein At3g26010-like beta-propeller" evidence="2">
    <location>
        <begin position="141"/>
        <end position="403"/>
    </location>
</feature>
<evidence type="ECO:0000313" key="3">
    <source>
        <dbReference type="Proteomes" id="UP000813463"/>
    </source>
</evidence>
<dbReference type="AlphaFoldDB" id="A0A9R0IQX1"/>
<sequence>MDSLADDLLVEIFCRLPCAEAVITCKCVCKQWLSLISKPQLVARFIAHNLNNGHINSNNKKKHRNEELSSFTYIDQGENEDGNIFFFPTSPVFTSLDTTLDFIPSYENTAKSPVKIRSKCSDLILCSRLPPEEFSSRVLPEEPDLYICNPRSKQWIQLPTPSHKEHHCLTCFTCDPYYETGSSISLSTCRYSVCYGFVVSRSSSRVNQLEMKILSSETGVWKKAVLLSPKFVNFWSAKFRDCFTYNGMVHFCTDDGIIGFDTYNVSADGFIHGRVIQLPLHDGSNQCGGEYVGVSGGKIVLLVYCRCLMSQQQQQQQQQPQPDNTDVYSLRVWELKGYETGEWLMTRIVHLNDLVVEDSEIFESLVRRYRWNLLMIHPNDADVLLLILGERMVECNLREKTWKSICSIPSSRKRLGLVFPWWPTPLKQLPW</sequence>
<dbReference type="PANTHER" id="PTHR35546:SF119">
    <property type="entry name" value="F-BOX_KELCH-REPEAT PROTEIN"/>
    <property type="match status" value="1"/>
</dbReference>
<evidence type="ECO:0008006" key="7">
    <source>
        <dbReference type="Google" id="ProtNLM"/>
    </source>
</evidence>
<dbReference type="RefSeq" id="XP_056687127.1">
    <property type="nucleotide sequence ID" value="XM_056831149.1"/>
</dbReference>
<evidence type="ECO:0000313" key="5">
    <source>
        <dbReference type="RefSeq" id="XP_056687126.1"/>
    </source>
</evidence>
<dbReference type="Gene3D" id="1.20.1280.50">
    <property type="match status" value="1"/>
</dbReference>
<evidence type="ECO:0000313" key="4">
    <source>
        <dbReference type="RefSeq" id="XP_021853547.2"/>
    </source>
</evidence>
<dbReference type="InterPro" id="IPR055290">
    <property type="entry name" value="At3g26010-like"/>
</dbReference>
<organism evidence="3 4">
    <name type="scientific">Spinacia oleracea</name>
    <name type="common">Spinach</name>
    <dbReference type="NCBI Taxonomy" id="3562"/>
    <lineage>
        <taxon>Eukaryota</taxon>
        <taxon>Viridiplantae</taxon>
        <taxon>Streptophyta</taxon>
        <taxon>Embryophyta</taxon>
        <taxon>Tracheophyta</taxon>
        <taxon>Spermatophyta</taxon>
        <taxon>Magnoliopsida</taxon>
        <taxon>eudicotyledons</taxon>
        <taxon>Gunneridae</taxon>
        <taxon>Pentapetalae</taxon>
        <taxon>Caryophyllales</taxon>
        <taxon>Chenopodiaceae</taxon>
        <taxon>Chenopodioideae</taxon>
        <taxon>Anserineae</taxon>
        <taxon>Spinacia</taxon>
    </lineage>
</organism>
<proteinExistence type="predicted"/>
<dbReference type="RefSeq" id="XP_056687126.1">
    <property type="nucleotide sequence ID" value="XM_056831148.1"/>
</dbReference>
<dbReference type="GeneID" id="110793029"/>
<accession>A0A9R0IQX1</accession>
<dbReference type="InterPro" id="IPR036047">
    <property type="entry name" value="F-box-like_dom_sf"/>
</dbReference>
<evidence type="ECO:0000259" key="1">
    <source>
        <dbReference type="Pfam" id="PF00646"/>
    </source>
</evidence>
<protein>
    <recommendedName>
        <fullName evidence="7">F-box domain-containing protein</fullName>
    </recommendedName>
</protein>
<reference evidence="4 5" key="2">
    <citation type="submission" date="2025-05" db="UniProtKB">
        <authorList>
            <consortium name="RefSeq"/>
        </authorList>
    </citation>
    <scope>IDENTIFICATION</scope>
    <source>
        <tissue evidence="4 5">Leaf</tissue>
    </source>
</reference>
<reference evidence="3" key="1">
    <citation type="journal article" date="2021" name="Nat. Commun.">
        <title>Genomic analyses provide insights into spinach domestication and the genetic basis of agronomic traits.</title>
        <authorList>
            <person name="Cai X."/>
            <person name="Sun X."/>
            <person name="Xu C."/>
            <person name="Sun H."/>
            <person name="Wang X."/>
            <person name="Ge C."/>
            <person name="Zhang Z."/>
            <person name="Wang Q."/>
            <person name="Fei Z."/>
            <person name="Jiao C."/>
            <person name="Wang Q."/>
        </authorList>
    </citation>
    <scope>NUCLEOTIDE SEQUENCE [LARGE SCALE GENOMIC DNA]</scope>
    <source>
        <strain evidence="3">cv. Varoflay</strain>
    </source>
</reference>
<dbReference type="PANTHER" id="PTHR35546">
    <property type="entry name" value="F-BOX PROTEIN INTERACTION DOMAIN PROTEIN-RELATED"/>
    <property type="match status" value="1"/>
</dbReference>
<dbReference type="Pfam" id="PF00646">
    <property type="entry name" value="F-box"/>
    <property type="match status" value="1"/>
</dbReference>
<name>A0A9R0IQX1_SPIOL</name>
<dbReference type="RefSeq" id="XP_021853547.2">
    <property type="nucleotide sequence ID" value="XM_021997855.2"/>
</dbReference>